<evidence type="ECO:0000259" key="5">
    <source>
        <dbReference type="PROSITE" id="PS51918"/>
    </source>
</evidence>
<evidence type="ECO:0000256" key="1">
    <source>
        <dbReference type="ARBA" id="ARBA00022691"/>
    </source>
</evidence>
<dbReference type="PROSITE" id="PS51918">
    <property type="entry name" value="RADICAL_SAM"/>
    <property type="match status" value="1"/>
</dbReference>
<keyword evidence="2" id="KW-0479">Metal-binding</keyword>
<gene>
    <name evidence="6" type="ORF">CcrPW_gp289</name>
</gene>
<keyword evidence="1" id="KW-0949">S-adenosyl-L-methionine</keyword>
<feature type="domain" description="Radical SAM core" evidence="5">
    <location>
        <begin position="35"/>
        <end position="286"/>
    </location>
</feature>
<evidence type="ECO:0000256" key="4">
    <source>
        <dbReference type="ARBA" id="ARBA00023014"/>
    </source>
</evidence>
<dbReference type="InterPro" id="IPR058240">
    <property type="entry name" value="rSAM_sf"/>
</dbReference>
<dbReference type="SFLD" id="SFLDS00029">
    <property type="entry name" value="Radical_SAM"/>
    <property type="match status" value="1"/>
</dbReference>
<keyword evidence="3" id="KW-0408">Iron</keyword>
<reference evidence="6" key="2">
    <citation type="submission" date="2018-09" db="EMBL/GenBank/DDBJ databases">
        <title>Giant CbK-like Caulobacter bacteriophages have genetically divergent genomes.</title>
        <authorList>
            <person name="Wilson K."/>
            <person name="Ely B."/>
        </authorList>
    </citation>
    <scope>NUCLEOTIDE SEQUENCE [LARGE SCALE GENOMIC DNA]</scope>
</reference>
<evidence type="ECO:0000313" key="6">
    <source>
        <dbReference type="EMBL" id="AXQ68828.1"/>
    </source>
</evidence>
<dbReference type="GO" id="GO:0003824">
    <property type="term" value="F:catalytic activity"/>
    <property type="evidence" value="ECO:0007669"/>
    <property type="project" value="InterPro"/>
</dbReference>
<dbReference type="Proteomes" id="UP000259026">
    <property type="component" value="Segment"/>
</dbReference>
<dbReference type="GO" id="GO:0046872">
    <property type="term" value="F:metal ion binding"/>
    <property type="evidence" value="ECO:0007669"/>
    <property type="project" value="UniProtKB-KW"/>
</dbReference>
<protein>
    <recommendedName>
        <fullName evidence="5">Radical SAM core domain-containing protein</fullName>
    </recommendedName>
</protein>
<organism evidence="6 7">
    <name type="scientific">Caulobacter phage CcrPW</name>
    <dbReference type="NCBI Taxonomy" id="2283271"/>
    <lineage>
        <taxon>Viruses</taxon>
        <taxon>Duplodnaviria</taxon>
        <taxon>Heunggongvirae</taxon>
        <taxon>Uroviricota</taxon>
        <taxon>Caudoviricetes</taxon>
        <taxon>Jeanschmidtviridae</taxon>
        <taxon>Colossusvirus</taxon>
        <taxon>Colossusvirus PW</taxon>
    </lineage>
</organism>
<evidence type="ECO:0000256" key="3">
    <source>
        <dbReference type="ARBA" id="ARBA00023004"/>
    </source>
</evidence>
<name>A0A385EDL2_9CAUD</name>
<dbReference type="InterPro" id="IPR007197">
    <property type="entry name" value="rSAM"/>
</dbReference>
<accession>A0A385EDL2</accession>
<evidence type="ECO:0000313" key="7">
    <source>
        <dbReference type="Proteomes" id="UP000259026"/>
    </source>
</evidence>
<keyword evidence="4" id="KW-0411">Iron-sulfur</keyword>
<dbReference type="SUPFAM" id="SSF102114">
    <property type="entry name" value="Radical SAM enzymes"/>
    <property type="match status" value="1"/>
</dbReference>
<dbReference type="InterPro" id="IPR013785">
    <property type="entry name" value="Aldolase_TIM"/>
</dbReference>
<dbReference type="EMBL" id="MH588545">
    <property type="protein sequence ID" value="AXQ68828.1"/>
    <property type="molecule type" value="Genomic_DNA"/>
</dbReference>
<evidence type="ECO:0000256" key="2">
    <source>
        <dbReference type="ARBA" id="ARBA00022723"/>
    </source>
</evidence>
<reference evidence="6" key="1">
    <citation type="submission" date="2018-07" db="EMBL/GenBank/DDBJ databases">
        <authorList>
            <person name="Quirk P.G."/>
            <person name="Krulwich T.A."/>
        </authorList>
    </citation>
    <scope>NUCLEOTIDE SEQUENCE</scope>
</reference>
<dbReference type="GO" id="GO:0051536">
    <property type="term" value="F:iron-sulfur cluster binding"/>
    <property type="evidence" value="ECO:0007669"/>
    <property type="project" value="UniProtKB-KW"/>
</dbReference>
<keyword evidence="7" id="KW-1185">Reference proteome</keyword>
<dbReference type="Gene3D" id="3.20.20.70">
    <property type="entry name" value="Aldolase class I"/>
    <property type="match status" value="1"/>
</dbReference>
<sequence length="301" mass="34731">MSLDFTAHASGLDQSVNFVAPAADGMFEARYVRRVRDYFIAYLSSHTGCDQSCRMCHLTQTRQRSMVHASRQDYLAQADRVLAHYDGLDEPADLVHFNFMARGEPLLNTGVRRDWPRLHRDLTAKAQERGLEALFNISTIMPVQAILNRLTDVFRDTQGVRLYYSLYSMRPEFRRRWLPYAMDPERALDKLADWQVTTGGDVVLHWSFIEGENDDFGTVDEIIEAVRRRGLKTRFNLVRYNPYSPAQGKEPSVTMLTELFNHLAFHLDNDRSELLQRIDLSRIVPRVGFDVKASCGMFMEA</sequence>
<proteinExistence type="predicted"/>